<name>A0A6C0BPK3_9ZZZZ</name>
<accession>A0A6C0BPK3</accession>
<evidence type="ECO:0000313" key="1">
    <source>
        <dbReference type="EMBL" id="QHS93990.1"/>
    </source>
</evidence>
<sequence length="166" mass="19345">MFSGNVNEEMNNIIALLGSIITEKQRELEQPFMNNSTTTNTPMLAIKRSKIKTLEQLICTQKKIVEDSEVYIYNLRRIAYDTSKWIMYLDTLHRKELNELKGVNETIEKNILKANSLIDTKQAEVEKMDLDIEKKKRRIVFLDDVISKKKATFDQQVNSFIDSVLL</sequence>
<protein>
    <submittedName>
        <fullName evidence="1">Uncharacterized protein</fullName>
    </submittedName>
</protein>
<proteinExistence type="predicted"/>
<reference evidence="1" key="1">
    <citation type="journal article" date="2020" name="Nature">
        <title>Giant virus diversity and host interactions through global metagenomics.</title>
        <authorList>
            <person name="Schulz F."/>
            <person name="Roux S."/>
            <person name="Paez-Espino D."/>
            <person name="Jungbluth S."/>
            <person name="Walsh D.A."/>
            <person name="Denef V.J."/>
            <person name="McMahon K.D."/>
            <person name="Konstantinidis K.T."/>
            <person name="Eloe-Fadrosh E.A."/>
            <person name="Kyrpides N.C."/>
            <person name="Woyke T."/>
        </authorList>
    </citation>
    <scope>NUCLEOTIDE SEQUENCE</scope>
    <source>
        <strain evidence="1">GVMAG-M-3300018416-26</strain>
    </source>
</reference>
<dbReference type="EMBL" id="MN739215">
    <property type="protein sequence ID" value="QHS93990.1"/>
    <property type="molecule type" value="Genomic_DNA"/>
</dbReference>
<dbReference type="AlphaFoldDB" id="A0A6C0BPK3"/>
<organism evidence="1">
    <name type="scientific">viral metagenome</name>
    <dbReference type="NCBI Taxonomy" id="1070528"/>
    <lineage>
        <taxon>unclassified sequences</taxon>
        <taxon>metagenomes</taxon>
        <taxon>organismal metagenomes</taxon>
    </lineage>
</organism>